<dbReference type="Proteomes" id="UP000192923">
    <property type="component" value="Unassembled WGS sequence"/>
</dbReference>
<dbReference type="SUPFAM" id="SSF141371">
    <property type="entry name" value="PilZ domain-like"/>
    <property type="match status" value="1"/>
</dbReference>
<evidence type="ECO:0000313" key="2">
    <source>
        <dbReference type="EMBL" id="SMF96484.1"/>
    </source>
</evidence>
<feature type="domain" description="PilZ" evidence="1">
    <location>
        <begin position="6"/>
        <end position="86"/>
    </location>
</feature>
<name>A0A1Y6D8B3_9GAMM</name>
<dbReference type="AlphaFoldDB" id="A0A1Y6D8B3"/>
<reference evidence="2 3" key="1">
    <citation type="submission" date="2016-12" db="EMBL/GenBank/DDBJ databases">
        <authorList>
            <person name="Song W.-J."/>
            <person name="Kurnit D.M."/>
        </authorList>
    </citation>
    <scope>NUCLEOTIDE SEQUENCE [LARGE SCALE GENOMIC DNA]</scope>
    <source>
        <strain evidence="2 3">175</strain>
    </source>
</reference>
<dbReference type="RefSeq" id="WP_176225297.1">
    <property type="nucleotide sequence ID" value="NZ_FXAM01000001.1"/>
</dbReference>
<organism evidence="2 3">
    <name type="scientific">Methylomagnum ishizawai</name>
    <dbReference type="NCBI Taxonomy" id="1760988"/>
    <lineage>
        <taxon>Bacteria</taxon>
        <taxon>Pseudomonadati</taxon>
        <taxon>Pseudomonadota</taxon>
        <taxon>Gammaproteobacteria</taxon>
        <taxon>Methylococcales</taxon>
        <taxon>Methylococcaceae</taxon>
        <taxon>Methylomagnum</taxon>
    </lineage>
</organism>
<dbReference type="Gene3D" id="2.40.10.220">
    <property type="entry name" value="predicted glycosyltransferase like domains"/>
    <property type="match status" value="1"/>
</dbReference>
<dbReference type="InterPro" id="IPR009875">
    <property type="entry name" value="PilZ_domain"/>
</dbReference>
<evidence type="ECO:0000313" key="3">
    <source>
        <dbReference type="Proteomes" id="UP000192923"/>
    </source>
</evidence>
<evidence type="ECO:0000259" key="1">
    <source>
        <dbReference type="Pfam" id="PF07238"/>
    </source>
</evidence>
<sequence length="101" mass="11260">MLDYEEKRDFIRMQAECKMRYRLAGEETYTDGQCLNLSGSGILFQGPKPLEAGKAAEVHLVPDHKITPPLTAYLEVVRCEKDGDADGLYRIAGAIKGIKDE</sequence>
<gene>
    <name evidence="2" type="ORF">SAMN02949497_3884</name>
</gene>
<protein>
    <submittedName>
        <fullName evidence="2">PilZ domain-containing protein</fullName>
    </submittedName>
</protein>
<keyword evidence="3" id="KW-1185">Reference proteome</keyword>
<dbReference type="GO" id="GO:0035438">
    <property type="term" value="F:cyclic-di-GMP binding"/>
    <property type="evidence" value="ECO:0007669"/>
    <property type="project" value="InterPro"/>
</dbReference>
<dbReference type="STRING" id="1760988.SAMN02949497_3884"/>
<accession>A0A1Y6D8B3</accession>
<dbReference type="Pfam" id="PF07238">
    <property type="entry name" value="PilZ"/>
    <property type="match status" value="1"/>
</dbReference>
<dbReference type="EMBL" id="FXAM01000001">
    <property type="protein sequence ID" value="SMF96484.1"/>
    <property type="molecule type" value="Genomic_DNA"/>
</dbReference>
<proteinExistence type="predicted"/>